<sequence length="239" mass="25744">MSIRTIAGDCLVRFEGRRERTVRGRILAITKPDNTVLVHDVDGYQPVAWLTRPENLSITRDPLWLLASDGDQTLRIEATGDVAVAEHDVTEAGTPVGACRCDGPLVRTGDNVVCLDCEARFGLPDGASVTDSACACGLPTFTVDRGERFELCLDYECGSLLEAVRARFDREWDCPNCAGELRIRRRGGLIAGCERYPDCETGFVVPKGTVDGTCACGLPAFETPSGRRCLDSGCAAPDG</sequence>
<dbReference type="InterPro" id="IPR048302">
    <property type="entry name" value="NucS_N"/>
</dbReference>
<evidence type="ECO:0000259" key="1">
    <source>
        <dbReference type="Pfam" id="PF21003"/>
    </source>
</evidence>
<dbReference type="AlphaFoldDB" id="A0A9R1CSI9"/>
<gene>
    <name evidence="2" type="ORF">KM295_05790</name>
</gene>
<protein>
    <submittedName>
        <fullName evidence="2">DUF91 domain-containing protein</fullName>
    </submittedName>
</protein>
<dbReference type="Proteomes" id="UP001139494">
    <property type="component" value="Unassembled WGS sequence"/>
</dbReference>
<keyword evidence="3" id="KW-1185">Reference proteome</keyword>
<comment type="caution">
    <text evidence="2">The sequence shown here is derived from an EMBL/GenBank/DDBJ whole genome shotgun (WGS) entry which is preliminary data.</text>
</comment>
<dbReference type="Gene3D" id="2.70.180.20">
    <property type="match status" value="1"/>
</dbReference>
<dbReference type="Pfam" id="PF21003">
    <property type="entry name" value="NucS_N"/>
    <property type="match status" value="1"/>
</dbReference>
<dbReference type="RefSeq" id="WP_256029015.1">
    <property type="nucleotide sequence ID" value="NZ_JAHLKM010000005.1"/>
</dbReference>
<reference evidence="2" key="1">
    <citation type="journal article" date="2023" name="Front. Microbiol.">
        <title>Genomic-based phylogenetic and metabolic analyses of the genus Natronomonas, and description of Natronomonas aquatica sp. nov.</title>
        <authorList>
            <person name="Garcia-Roldan A."/>
            <person name="Duran-Viseras A."/>
            <person name="de la Haba R.R."/>
            <person name="Corral P."/>
            <person name="Sanchez-Porro C."/>
            <person name="Ventosa A."/>
        </authorList>
    </citation>
    <scope>NUCLEOTIDE SEQUENCE</scope>
    <source>
        <strain evidence="2">F2-12</strain>
    </source>
</reference>
<name>A0A9R1CSI9_9EURY</name>
<feature type="domain" description="Endonuclease NucS N-terminal PH-like" evidence="1">
    <location>
        <begin position="3"/>
        <end position="87"/>
    </location>
</feature>
<accession>A0A9R1CSI9</accession>
<proteinExistence type="predicted"/>
<dbReference type="InterPro" id="IPR049173">
    <property type="entry name" value="NucS_N_sf"/>
</dbReference>
<evidence type="ECO:0000313" key="3">
    <source>
        <dbReference type="Proteomes" id="UP001139494"/>
    </source>
</evidence>
<evidence type="ECO:0000313" key="2">
    <source>
        <dbReference type="EMBL" id="MCQ4333018.1"/>
    </source>
</evidence>
<organism evidence="2 3">
    <name type="scientific">Natronomonas aquatica</name>
    <dbReference type="NCBI Taxonomy" id="2841590"/>
    <lineage>
        <taxon>Archaea</taxon>
        <taxon>Methanobacteriati</taxon>
        <taxon>Methanobacteriota</taxon>
        <taxon>Stenosarchaea group</taxon>
        <taxon>Halobacteria</taxon>
        <taxon>Halobacteriales</taxon>
        <taxon>Natronomonadaceae</taxon>
        <taxon>Natronomonas</taxon>
    </lineage>
</organism>
<dbReference type="EMBL" id="JAHLKM010000005">
    <property type="protein sequence ID" value="MCQ4333018.1"/>
    <property type="molecule type" value="Genomic_DNA"/>
</dbReference>